<dbReference type="Gene3D" id="3.20.20.140">
    <property type="entry name" value="Metal-dependent hydrolases"/>
    <property type="match status" value="1"/>
</dbReference>
<keyword evidence="8" id="KW-0378">Hydrolase</keyword>
<sequence>MNSTSYQHRHVRDAAAAQRLIRTLDVNAAAVDADAKSHQPDGDAIALARVGSAAEYFALRQKLVDHEKSLDFAHSCRLAASPLERDVDALIQRLKQQDATDVYQQAEPRRGCGGQLHPRFAGDHFLSNEPLIARTRLFQVASMMPKGAHLHIHFNACLLPHVLLDIAKGMDRMFITSDMPLVPTNSFENLEKCELQFSILSPENESPGNIFSNDYQPRQTMRYTDFLEQFPRYCSSAKPVEQWLMDKLVFSEEEAHGSLQTATGAWEKFNGRTRMMKGLFNYETAYRRYTRLCLEDFVKDNIQYAEIRPNFMRSNQLYTDDGSGTIDNEGIMRIIIDEVRSFQADARKRGLCFGGLKVIYCTPRSFPPPKVKEALLECIEFKKKWPEWIAGFDLVGEEGKGRPLKDFVPEFLEFIQLCNAQRLDIPFLFHCGETLEMGTETDGNLVDALLLNSRRIGHGFALNKHPYIMEQMKARNICLEVCPISNEILGLTPRVDGHSMYSLLANNVHCTVNSDNGTLFRSSLSHDFYQVMVGKADMDLYGWKQLIMWSIEHACVDEAERRELQAMWESQWKFFLENVMKLYGSEVSQEGRTTHL</sequence>
<keyword evidence="6" id="KW-0479">Metal-binding</keyword>
<dbReference type="AlphaFoldDB" id="A0A8K0SJG9"/>
<proteinExistence type="inferred from homology"/>
<dbReference type="GO" id="GO:0005576">
    <property type="term" value="C:extracellular region"/>
    <property type="evidence" value="ECO:0007669"/>
    <property type="project" value="UniProtKB-SubCell"/>
</dbReference>
<dbReference type="Proteomes" id="UP000813444">
    <property type="component" value="Unassembled WGS sequence"/>
</dbReference>
<dbReference type="InterPro" id="IPR001365">
    <property type="entry name" value="A_deaminase_dom"/>
</dbReference>
<accession>A0A8K0SJG9</accession>
<keyword evidence="5" id="KW-0964">Secreted</keyword>
<dbReference type="EC" id="3.5.4.4" evidence="4"/>
<dbReference type="PANTHER" id="PTHR11409:SF37">
    <property type="entry name" value="ADENOSINE DEAMINASE DOMAIN-CONTAINING PROTEIN"/>
    <property type="match status" value="1"/>
</dbReference>
<dbReference type="GO" id="GO:0004000">
    <property type="term" value="F:adenosine deaminase activity"/>
    <property type="evidence" value="ECO:0007669"/>
    <property type="project" value="TreeGrafter"/>
</dbReference>
<dbReference type="GO" id="GO:0046872">
    <property type="term" value="F:metal ion binding"/>
    <property type="evidence" value="ECO:0007669"/>
    <property type="project" value="UniProtKB-KW"/>
</dbReference>
<evidence type="ECO:0000313" key="12">
    <source>
        <dbReference type="Proteomes" id="UP000813444"/>
    </source>
</evidence>
<protein>
    <recommendedName>
        <fullName evidence="4">adenosine deaminase</fullName>
        <ecNumber evidence="4">3.5.4.4</ecNumber>
    </recommendedName>
</protein>
<evidence type="ECO:0000256" key="3">
    <source>
        <dbReference type="ARBA" id="ARBA00006083"/>
    </source>
</evidence>
<evidence type="ECO:0000256" key="6">
    <source>
        <dbReference type="ARBA" id="ARBA00022723"/>
    </source>
</evidence>
<comment type="subcellular location">
    <subcellularLocation>
        <location evidence="2">Secreted</location>
    </subcellularLocation>
</comment>
<evidence type="ECO:0000259" key="10">
    <source>
        <dbReference type="Pfam" id="PF00962"/>
    </source>
</evidence>
<comment type="caution">
    <text evidence="11">The sequence shown here is derived from an EMBL/GenBank/DDBJ whole genome shotgun (WGS) entry which is preliminary data.</text>
</comment>
<comment type="cofactor">
    <cofactor evidence="1">
        <name>Zn(2+)</name>
        <dbReference type="ChEBI" id="CHEBI:29105"/>
    </cofactor>
</comment>
<dbReference type="InterPro" id="IPR032466">
    <property type="entry name" value="Metal_Hydrolase"/>
</dbReference>
<dbReference type="EMBL" id="JAGPNK010000010">
    <property type="protein sequence ID" value="KAH7312157.1"/>
    <property type="molecule type" value="Genomic_DNA"/>
</dbReference>
<evidence type="ECO:0000256" key="9">
    <source>
        <dbReference type="ARBA" id="ARBA00047764"/>
    </source>
</evidence>
<keyword evidence="7" id="KW-0732">Signal</keyword>
<comment type="catalytic activity">
    <reaction evidence="9">
        <text>adenosine + H2O + H(+) = inosine + NH4(+)</text>
        <dbReference type="Rhea" id="RHEA:24408"/>
        <dbReference type="ChEBI" id="CHEBI:15377"/>
        <dbReference type="ChEBI" id="CHEBI:15378"/>
        <dbReference type="ChEBI" id="CHEBI:16335"/>
        <dbReference type="ChEBI" id="CHEBI:17596"/>
        <dbReference type="ChEBI" id="CHEBI:28938"/>
        <dbReference type="EC" id="3.5.4.4"/>
    </reaction>
</comment>
<comment type="similarity">
    <text evidence="3">Belongs to the metallo-dependent hydrolases superfamily. Adenosine and AMP deaminases family. ADGF subfamily.</text>
</comment>
<evidence type="ECO:0000256" key="8">
    <source>
        <dbReference type="ARBA" id="ARBA00022801"/>
    </source>
</evidence>
<dbReference type="SUPFAM" id="SSF51556">
    <property type="entry name" value="Metallo-dependent hydrolases"/>
    <property type="match status" value="1"/>
</dbReference>
<evidence type="ECO:0000256" key="5">
    <source>
        <dbReference type="ARBA" id="ARBA00022525"/>
    </source>
</evidence>
<organism evidence="11 12">
    <name type="scientific">Stachybotrys elegans</name>
    <dbReference type="NCBI Taxonomy" id="80388"/>
    <lineage>
        <taxon>Eukaryota</taxon>
        <taxon>Fungi</taxon>
        <taxon>Dikarya</taxon>
        <taxon>Ascomycota</taxon>
        <taxon>Pezizomycotina</taxon>
        <taxon>Sordariomycetes</taxon>
        <taxon>Hypocreomycetidae</taxon>
        <taxon>Hypocreales</taxon>
        <taxon>Stachybotryaceae</taxon>
        <taxon>Stachybotrys</taxon>
    </lineage>
</organism>
<evidence type="ECO:0000313" key="11">
    <source>
        <dbReference type="EMBL" id="KAH7312157.1"/>
    </source>
</evidence>
<dbReference type="Pfam" id="PF00962">
    <property type="entry name" value="A_deaminase"/>
    <property type="match status" value="1"/>
</dbReference>
<dbReference type="FunFam" id="3.20.20.140:FF:000017">
    <property type="entry name" value="Adenosine deaminase 2"/>
    <property type="match status" value="1"/>
</dbReference>
<dbReference type="InterPro" id="IPR006330">
    <property type="entry name" value="Ado/ade_deaminase"/>
</dbReference>
<dbReference type="GO" id="GO:0006154">
    <property type="term" value="P:adenosine catabolic process"/>
    <property type="evidence" value="ECO:0007669"/>
    <property type="project" value="TreeGrafter"/>
</dbReference>
<dbReference type="OrthoDB" id="7202371at2759"/>
<evidence type="ECO:0000256" key="7">
    <source>
        <dbReference type="ARBA" id="ARBA00022729"/>
    </source>
</evidence>
<reference evidence="11" key="1">
    <citation type="journal article" date="2021" name="Nat. Commun.">
        <title>Genetic determinants of endophytism in the Arabidopsis root mycobiome.</title>
        <authorList>
            <person name="Mesny F."/>
            <person name="Miyauchi S."/>
            <person name="Thiergart T."/>
            <person name="Pickel B."/>
            <person name="Atanasova L."/>
            <person name="Karlsson M."/>
            <person name="Huettel B."/>
            <person name="Barry K.W."/>
            <person name="Haridas S."/>
            <person name="Chen C."/>
            <person name="Bauer D."/>
            <person name="Andreopoulos W."/>
            <person name="Pangilinan J."/>
            <person name="LaButti K."/>
            <person name="Riley R."/>
            <person name="Lipzen A."/>
            <person name="Clum A."/>
            <person name="Drula E."/>
            <person name="Henrissat B."/>
            <person name="Kohler A."/>
            <person name="Grigoriev I.V."/>
            <person name="Martin F.M."/>
            <person name="Hacquard S."/>
        </authorList>
    </citation>
    <scope>NUCLEOTIDE SEQUENCE</scope>
    <source>
        <strain evidence="11">MPI-CAGE-CH-0235</strain>
    </source>
</reference>
<name>A0A8K0SJG9_9HYPO</name>
<evidence type="ECO:0000256" key="1">
    <source>
        <dbReference type="ARBA" id="ARBA00001947"/>
    </source>
</evidence>
<dbReference type="PANTHER" id="PTHR11409">
    <property type="entry name" value="ADENOSINE DEAMINASE"/>
    <property type="match status" value="1"/>
</dbReference>
<evidence type="ECO:0000256" key="4">
    <source>
        <dbReference type="ARBA" id="ARBA00012784"/>
    </source>
</evidence>
<gene>
    <name evidence="11" type="ORF">B0I35DRAFT_356233</name>
</gene>
<dbReference type="GO" id="GO:0046103">
    <property type="term" value="P:inosine biosynthetic process"/>
    <property type="evidence" value="ECO:0007669"/>
    <property type="project" value="TreeGrafter"/>
</dbReference>
<evidence type="ECO:0000256" key="2">
    <source>
        <dbReference type="ARBA" id="ARBA00004613"/>
    </source>
</evidence>
<feature type="domain" description="Adenosine deaminase" evidence="10">
    <location>
        <begin position="256"/>
        <end position="565"/>
    </location>
</feature>
<keyword evidence="12" id="KW-1185">Reference proteome</keyword>